<dbReference type="RefSeq" id="WP_131306533.1">
    <property type="nucleotide sequence ID" value="NZ_SJFN01000004.1"/>
</dbReference>
<protein>
    <recommendedName>
        <fullName evidence="2">Peptidase C14 caspase domain-containing protein</fullName>
    </recommendedName>
</protein>
<dbReference type="InterPro" id="IPR050767">
    <property type="entry name" value="Sel1_AlgK"/>
</dbReference>
<evidence type="ECO:0000256" key="1">
    <source>
        <dbReference type="SAM" id="SignalP"/>
    </source>
</evidence>
<dbReference type="PANTHER" id="PTHR11102:SF160">
    <property type="entry name" value="ERAD-ASSOCIATED E3 UBIQUITIN-PROTEIN LIGASE COMPONENT HRD3"/>
    <property type="match status" value="1"/>
</dbReference>
<dbReference type="InterPro" id="IPR011990">
    <property type="entry name" value="TPR-like_helical_dom_sf"/>
</dbReference>
<dbReference type="Gene3D" id="3.40.50.1460">
    <property type="match status" value="1"/>
</dbReference>
<proteinExistence type="predicted"/>
<reference evidence="3 4" key="1">
    <citation type="submission" date="2019-02" db="EMBL/GenBank/DDBJ databases">
        <title>Siculibacillus lacustris gen. nov., sp. nov., a new rosette-forming bacterium isolated from a freshwater crater lake (Lake St. Ana, Romania).</title>
        <authorList>
            <person name="Felfoldi T."/>
            <person name="Marton Z."/>
            <person name="Szabo A."/>
            <person name="Mentes A."/>
            <person name="Boka K."/>
            <person name="Marialigeti K."/>
            <person name="Mathe I."/>
            <person name="Koncz M."/>
            <person name="Schumann P."/>
            <person name="Toth E."/>
        </authorList>
    </citation>
    <scope>NUCLEOTIDE SEQUENCE [LARGE SCALE GENOMIC DNA]</scope>
    <source>
        <strain evidence="3 4">SA-279</strain>
    </source>
</reference>
<dbReference type="GO" id="GO:0004197">
    <property type="term" value="F:cysteine-type endopeptidase activity"/>
    <property type="evidence" value="ECO:0007669"/>
    <property type="project" value="InterPro"/>
</dbReference>
<dbReference type="GO" id="GO:0006508">
    <property type="term" value="P:proteolysis"/>
    <property type="evidence" value="ECO:0007669"/>
    <property type="project" value="InterPro"/>
</dbReference>
<dbReference type="SUPFAM" id="SSF52129">
    <property type="entry name" value="Caspase-like"/>
    <property type="match status" value="1"/>
</dbReference>
<dbReference type="InterPro" id="IPR011600">
    <property type="entry name" value="Pept_C14_caspase"/>
</dbReference>
<dbReference type="EMBL" id="SJFN01000004">
    <property type="protein sequence ID" value="TBW40399.1"/>
    <property type="molecule type" value="Genomic_DNA"/>
</dbReference>
<organism evidence="3 4">
    <name type="scientific">Siculibacillus lacustris</name>
    <dbReference type="NCBI Taxonomy" id="1549641"/>
    <lineage>
        <taxon>Bacteria</taxon>
        <taxon>Pseudomonadati</taxon>
        <taxon>Pseudomonadota</taxon>
        <taxon>Alphaproteobacteria</taxon>
        <taxon>Hyphomicrobiales</taxon>
        <taxon>Ancalomicrobiaceae</taxon>
        <taxon>Siculibacillus</taxon>
    </lineage>
</organism>
<dbReference type="OrthoDB" id="9816009at2"/>
<evidence type="ECO:0000313" key="3">
    <source>
        <dbReference type="EMBL" id="TBW40399.1"/>
    </source>
</evidence>
<gene>
    <name evidence="3" type="ORF">EYW49_04235</name>
</gene>
<dbReference type="InterPro" id="IPR029030">
    <property type="entry name" value="Caspase-like_dom_sf"/>
</dbReference>
<dbReference type="Pfam" id="PF00656">
    <property type="entry name" value="Peptidase_C14"/>
    <property type="match status" value="1"/>
</dbReference>
<dbReference type="Gene3D" id="1.25.40.10">
    <property type="entry name" value="Tetratricopeptide repeat domain"/>
    <property type="match status" value="2"/>
</dbReference>
<feature type="domain" description="Peptidase C14 caspase" evidence="2">
    <location>
        <begin position="26"/>
        <end position="292"/>
    </location>
</feature>
<dbReference type="SUPFAM" id="SSF81901">
    <property type="entry name" value="HCP-like"/>
    <property type="match status" value="2"/>
</dbReference>
<evidence type="ECO:0000259" key="2">
    <source>
        <dbReference type="Pfam" id="PF00656"/>
    </source>
</evidence>
<sequence>MRCLFFACLLVLLWPSNASAADAPVRRAFVVGIERYADGDVQSLARANTDARDFGHDLEQIGFDSKNITVITDLPNKTEFQKKFDPFLKSIKPGDLVVFFYSGHGLGVEATNTNYILPGNLKSALTYTKNKLSPAERKDDSVVRAKIPAFLDPYNAEEIPAVGISVRDIERQLAERQPGAALLLLDACRTILRADPNEIGKARRAGEGGSRLVPNGETPDRFLVLYSAANGEQAVESFGELDRRRNSLFTEVLRDELMRPGQSLVALAERVALAVRSIAAEHGRQQVPEFFTTPDRAPDDVYLVDTIGERRFRIVNSGCEGAKGDWANIVLQPRRSQIERHIRRFATCGTAEAARAALIGLVDSPEETVAQPPASRRAIEPCDLLAASESDRARPPEVVGVSLAAIVDPDAAVAACRAASENNPRVVRFLFNLSRAQLARANRLDPRSQKTERDEAFRYARLALEDAQKRGYVAAIHNLAVLWDLGLGVPADVEKANGLYKQAAAQGFPLAMYALARRYETGDRGSILRNNEQAYEWYAKASDAGLVDATVKTGAFLWRGTGVPTGTNPRRAVEMLQRAADAGSLEAKFQLGLYYYNGSRPNQQQEANAVRRDPTLALLWFGRAAEMNDVRAQYFLAWLMALGEGLANPQPEMAEKYWRLAAYGGNVDAEIELARRLRAGTVLAKPENGAEEAERLLERAFSQGSSRAALELARIARDRSGDDRDPVVAMRYAYEAIRLTTLGDPLLPDGSFYNEVAAGHLLAEMARNNETVVGGTSLLSKDEIDRVEKFYGQVDEASGRVKVRWLRTRLNCFILKDRKGVETNYPTSRLYDLWVWDWGREEAPTEPQMRRLEHETNCMYNQDLRGTLVASFRQAQKSHIPFADLIDEQIRIASGGTPRKRR</sequence>
<keyword evidence="4" id="KW-1185">Reference proteome</keyword>
<dbReference type="Proteomes" id="UP000292781">
    <property type="component" value="Unassembled WGS sequence"/>
</dbReference>
<accession>A0A4Q9VVV7</accession>
<feature type="signal peptide" evidence="1">
    <location>
        <begin position="1"/>
        <end position="20"/>
    </location>
</feature>
<comment type="caution">
    <text evidence="3">The sequence shown here is derived from an EMBL/GenBank/DDBJ whole genome shotgun (WGS) entry which is preliminary data.</text>
</comment>
<dbReference type="PANTHER" id="PTHR11102">
    <property type="entry name" value="SEL-1-LIKE PROTEIN"/>
    <property type="match status" value="1"/>
</dbReference>
<dbReference type="AlphaFoldDB" id="A0A4Q9VVV7"/>
<evidence type="ECO:0000313" key="4">
    <source>
        <dbReference type="Proteomes" id="UP000292781"/>
    </source>
</evidence>
<name>A0A4Q9VVV7_9HYPH</name>
<dbReference type="SMART" id="SM00671">
    <property type="entry name" value="SEL1"/>
    <property type="match status" value="6"/>
</dbReference>
<keyword evidence="1" id="KW-0732">Signal</keyword>
<feature type="chain" id="PRO_5020663652" description="Peptidase C14 caspase domain-containing protein" evidence="1">
    <location>
        <begin position="21"/>
        <end position="902"/>
    </location>
</feature>
<dbReference type="InterPro" id="IPR006597">
    <property type="entry name" value="Sel1-like"/>
</dbReference>
<dbReference type="Pfam" id="PF08238">
    <property type="entry name" value="Sel1"/>
    <property type="match status" value="5"/>
</dbReference>